<feature type="region of interest" description="Disordered" evidence="6">
    <location>
        <begin position="1"/>
        <end position="398"/>
    </location>
</feature>
<dbReference type="EMBL" id="RBAL01000012">
    <property type="protein sequence ID" value="RKN39790.1"/>
    <property type="molecule type" value="Genomic_DNA"/>
</dbReference>
<keyword evidence="11" id="KW-1185">Reference proteome</keyword>
<feature type="compositionally biased region" description="Low complexity" evidence="6">
    <location>
        <begin position="86"/>
        <end position="97"/>
    </location>
</feature>
<reference evidence="10 11" key="1">
    <citation type="journal article" date="2014" name="Int. J. Syst. Evol. Microbiol.">
        <title>Streptomyces hoynatensis sp. nov., isolated from deep marine sediment.</title>
        <authorList>
            <person name="Veyisoglu A."/>
            <person name="Sahin N."/>
        </authorList>
    </citation>
    <scope>NUCLEOTIDE SEQUENCE [LARGE SCALE GENOMIC DNA]</scope>
    <source>
        <strain evidence="10 11">KCTC 29097</strain>
    </source>
</reference>
<dbReference type="Proteomes" id="UP000272474">
    <property type="component" value="Unassembled WGS sequence"/>
</dbReference>
<dbReference type="InterPro" id="IPR018929">
    <property type="entry name" value="DUF2510"/>
</dbReference>
<dbReference type="AlphaFoldDB" id="A0A3A9YV13"/>
<evidence type="ECO:0000313" key="10">
    <source>
        <dbReference type="EMBL" id="RKN39790.1"/>
    </source>
</evidence>
<feature type="compositionally biased region" description="Gly residues" evidence="6">
    <location>
        <begin position="369"/>
        <end position="379"/>
    </location>
</feature>
<evidence type="ECO:0000313" key="11">
    <source>
        <dbReference type="Proteomes" id="UP000272474"/>
    </source>
</evidence>
<keyword evidence="4 7" id="KW-1133">Transmembrane helix</keyword>
<name>A0A3A9YV13_9ACTN</name>
<sequence length="577" mass="59121">MSSPPAGNASGPGPNWYPDPSIPGYIRYWNGTAWVPGSSRPEPREGEPAPTPPSGAVASPPGPAPAQAPPQNETQPFFFDEDMPRQGTGEQEAGQAQDRPSGQSALPEVRGRGEVAPARQEGAAWRADAGAQSGPEQRVTWGSDEDVSTSPVRVDPRGQFRRTSTEGSQPPGARREPEPEAEPNEHTATLRRIEAPDGGSWERQVHDLAQQAPGAQGQAPAPSPAPGQPQPQAQGGQAAPAQSPPLGLPVPPQAGGPAQGSAPTAPQPSPQAQVPPQSGPPAGAPGVGVPPQAGSAPAAPQPSPAQGVPAQGGPAADRPPQPGPGAAAPGGYGFPQQPAAAQATPAGGGYGFPPQQPAQPGYGYPPAAGGQGAQPGGYGYPPQNAARAPQSPFLQSHEGDPLTMVRQFVDPGQKYPAGLGRRLMARIVDAILPLAAAGGVAAVVAGDIGDHIQDRVDAAERAGVTKTVWLIDGTTAPYLAMVLGAFLVAGLLFEALPVALWGTTLGKGMFRTQVLDVERQQKPSFGAALLRWLLFNVLGLLVVGIVSMVMAVRDRPWRQGWHDKAAHTFVAGNKQPG</sequence>
<dbReference type="Pfam" id="PF10708">
    <property type="entry name" value="DUF2510"/>
    <property type="match status" value="1"/>
</dbReference>
<feature type="compositionally biased region" description="Low complexity" evidence="6">
    <location>
        <begin position="255"/>
        <end position="276"/>
    </location>
</feature>
<dbReference type="InterPro" id="IPR051791">
    <property type="entry name" value="Pra-immunoreactive"/>
</dbReference>
<evidence type="ECO:0000256" key="3">
    <source>
        <dbReference type="ARBA" id="ARBA00022692"/>
    </source>
</evidence>
<evidence type="ECO:0000259" key="9">
    <source>
        <dbReference type="Pfam" id="PF10708"/>
    </source>
</evidence>
<feature type="transmembrane region" description="Helical" evidence="7">
    <location>
        <begin position="529"/>
        <end position="552"/>
    </location>
</feature>
<feature type="compositionally biased region" description="Low complexity" evidence="6">
    <location>
        <begin position="230"/>
        <end position="241"/>
    </location>
</feature>
<dbReference type="OrthoDB" id="4207282at2"/>
<feature type="domain" description="DUF2510" evidence="9">
    <location>
        <begin position="14"/>
        <end position="44"/>
    </location>
</feature>
<feature type="compositionally biased region" description="Low complexity" evidence="6">
    <location>
        <begin position="209"/>
        <end position="220"/>
    </location>
</feature>
<evidence type="ECO:0000259" key="8">
    <source>
        <dbReference type="Pfam" id="PF06271"/>
    </source>
</evidence>
<evidence type="ECO:0000256" key="2">
    <source>
        <dbReference type="ARBA" id="ARBA00022475"/>
    </source>
</evidence>
<feature type="domain" description="RDD" evidence="8">
    <location>
        <begin position="417"/>
        <end position="566"/>
    </location>
</feature>
<feature type="compositionally biased region" description="Low complexity" evidence="6">
    <location>
        <begin position="334"/>
        <end position="345"/>
    </location>
</feature>
<feature type="compositionally biased region" description="Low complexity" evidence="6">
    <location>
        <begin position="358"/>
        <end position="368"/>
    </location>
</feature>
<evidence type="ECO:0000256" key="4">
    <source>
        <dbReference type="ARBA" id="ARBA00022989"/>
    </source>
</evidence>
<dbReference type="Pfam" id="PF06271">
    <property type="entry name" value="RDD"/>
    <property type="match status" value="1"/>
</dbReference>
<comment type="caution">
    <text evidence="10">The sequence shown here is derived from an EMBL/GenBank/DDBJ whole genome shotgun (WGS) entry which is preliminary data.</text>
</comment>
<dbReference type="GO" id="GO:0005886">
    <property type="term" value="C:plasma membrane"/>
    <property type="evidence" value="ECO:0007669"/>
    <property type="project" value="UniProtKB-SubCell"/>
</dbReference>
<keyword evidence="3 7" id="KW-0812">Transmembrane</keyword>
<proteinExistence type="predicted"/>
<evidence type="ECO:0000256" key="5">
    <source>
        <dbReference type="ARBA" id="ARBA00023136"/>
    </source>
</evidence>
<comment type="subcellular location">
    <subcellularLocation>
        <location evidence="1">Cell membrane</location>
        <topology evidence="1">Multi-pass membrane protein</topology>
    </subcellularLocation>
</comment>
<feature type="transmembrane region" description="Helical" evidence="7">
    <location>
        <begin position="478"/>
        <end position="501"/>
    </location>
</feature>
<protein>
    <submittedName>
        <fullName evidence="10">RDD family protein</fullName>
    </submittedName>
</protein>
<dbReference type="PANTHER" id="PTHR36115">
    <property type="entry name" value="PROLINE-RICH ANTIGEN HOMOLOG-RELATED"/>
    <property type="match status" value="1"/>
</dbReference>
<keyword evidence="5 7" id="KW-0472">Membrane</keyword>
<dbReference type="PANTHER" id="PTHR36115:SF4">
    <property type="entry name" value="MEMBRANE PROTEIN"/>
    <property type="match status" value="1"/>
</dbReference>
<evidence type="ECO:0000256" key="6">
    <source>
        <dbReference type="SAM" id="MobiDB-lite"/>
    </source>
</evidence>
<feature type="compositionally biased region" description="Low complexity" evidence="6">
    <location>
        <begin position="287"/>
        <end position="316"/>
    </location>
</feature>
<accession>A0A3A9YV13</accession>
<feature type="compositionally biased region" description="Pro residues" evidence="6">
    <location>
        <begin position="242"/>
        <end position="254"/>
    </location>
</feature>
<dbReference type="InterPro" id="IPR010432">
    <property type="entry name" value="RDD"/>
</dbReference>
<evidence type="ECO:0000256" key="1">
    <source>
        <dbReference type="ARBA" id="ARBA00004651"/>
    </source>
</evidence>
<keyword evidence="2" id="KW-1003">Cell membrane</keyword>
<organism evidence="10 11">
    <name type="scientific">Streptomyces hoynatensis</name>
    <dbReference type="NCBI Taxonomy" id="1141874"/>
    <lineage>
        <taxon>Bacteria</taxon>
        <taxon>Bacillati</taxon>
        <taxon>Actinomycetota</taxon>
        <taxon>Actinomycetes</taxon>
        <taxon>Kitasatosporales</taxon>
        <taxon>Streptomycetaceae</taxon>
        <taxon>Streptomyces</taxon>
    </lineage>
</organism>
<dbReference type="RefSeq" id="WP_120681851.1">
    <property type="nucleotide sequence ID" value="NZ_RBAL01000012.1"/>
</dbReference>
<evidence type="ECO:0000256" key="7">
    <source>
        <dbReference type="SAM" id="Phobius"/>
    </source>
</evidence>
<feature type="compositionally biased region" description="Low complexity" evidence="6">
    <location>
        <begin position="1"/>
        <end position="14"/>
    </location>
</feature>
<gene>
    <name evidence="10" type="ORF">D7294_20385</name>
</gene>